<feature type="transmembrane region" description="Helical" evidence="1">
    <location>
        <begin position="141"/>
        <end position="169"/>
    </location>
</feature>
<keyword evidence="1" id="KW-0472">Membrane</keyword>
<dbReference type="Proteomes" id="UP000265801">
    <property type="component" value="Unassembled WGS sequence"/>
</dbReference>
<feature type="transmembrane region" description="Helical" evidence="1">
    <location>
        <begin position="97"/>
        <end position="120"/>
    </location>
</feature>
<organism evidence="2 3">
    <name type="scientific">Bacillus salacetis</name>
    <dbReference type="NCBI Taxonomy" id="2315464"/>
    <lineage>
        <taxon>Bacteria</taxon>
        <taxon>Bacillati</taxon>
        <taxon>Bacillota</taxon>
        <taxon>Bacilli</taxon>
        <taxon>Bacillales</taxon>
        <taxon>Bacillaceae</taxon>
        <taxon>Bacillus</taxon>
    </lineage>
</organism>
<name>A0A3A1QX82_9BACI</name>
<feature type="transmembrane region" description="Helical" evidence="1">
    <location>
        <begin position="61"/>
        <end position="85"/>
    </location>
</feature>
<sequence length="170" mass="20024">MFIIDSFLTLISSYQFYFSSFMFIGLGIITTVGRVSQVLLKEKFSKLSYLITELCVEGLRLLQYVFFILIGRNIIFNFNIIWQSITQGFLEINYPQIIWDLLGFLIVFGLYNFLIFILFSKNNISKIMKRFNIERYSIKSFQLALVLGFKNLFLIPISVIYLLIIFKIIL</sequence>
<keyword evidence="1" id="KW-0812">Transmembrane</keyword>
<evidence type="ECO:0000313" key="2">
    <source>
        <dbReference type="EMBL" id="RIW31620.1"/>
    </source>
</evidence>
<reference evidence="2 3" key="1">
    <citation type="submission" date="2018-09" db="EMBL/GenBank/DDBJ databases">
        <title>Bacillus saliacetes sp. nov., isolated from Thai shrimp paste (Ka-pi).</title>
        <authorList>
            <person name="Daroonpunt R."/>
            <person name="Tanasupawat S."/>
            <person name="Yiamsombut S."/>
        </authorList>
    </citation>
    <scope>NUCLEOTIDE SEQUENCE [LARGE SCALE GENOMIC DNA]</scope>
    <source>
        <strain evidence="2 3">SKP7-4</strain>
    </source>
</reference>
<evidence type="ECO:0000313" key="3">
    <source>
        <dbReference type="Proteomes" id="UP000265801"/>
    </source>
</evidence>
<keyword evidence="3" id="KW-1185">Reference proteome</keyword>
<dbReference type="AlphaFoldDB" id="A0A3A1QX82"/>
<proteinExistence type="predicted"/>
<protein>
    <submittedName>
        <fullName evidence="2">Uncharacterized protein</fullName>
    </submittedName>
</protein>
<gene>
    <name evidence="2" type="ORF">D3H55_15110</name>
</gene>
<keyword evidence="1" id="KW-1133">Transmembrane helix</keyword>
<comment type="caution">
    <text evidence="2">The sequence shown here is derived from an EMBL/GenBank/DDBJ whole genome shotgun (WGS) entry which is preliminary data.</text>
</comment>
<feature type="transmembrane region" description="Helical" evidence="1">
    <location>
        <begin position="16"/>
        <end position="40"/>
    </location>
</feature>
<dbReference type="EMBL" id="QXIR01000021">
    <property type="protein sequence ID" value="RIW31620.1"/>
    <property type="molecule type" value="Genomic_DNA"/>
</dbReference>
<accession>A0A3A1QX82</accession>
<evidence type="ECO:0000256" key="1">
    <source>
        <dbReference type="SAM" id="Phobius"/>
    </source>
</evidence>